<keyword evidence="1" id="KW-0812">Transmembrane</keyword>
<evidence type="ECO:0000313" key="3">
    <source>
        <dbReference type="Proteomes" id="UP000250088"/>
    </source>
</evidence>
<dbReference type="EMBL" id="CP019893">
    <property type="protein sequence ID" value="ARS91650.1"/>
    <property type="molecule type" value="Genomic_DNA"/>
</dbReference>
<name>A0A2Z2HWL7_9EURY</name>
<dbReference type="Proteomes" id="UP000250088">
    <property type="component" value="Chromosome"/>
</dbReference>
<protein>
    <submittedName>
        <fullName evidence="2">Uncharacterized protein</fullName>
    </submittedName>
</protein>
<feature type="transmembrane region" description="Helical" evidence="1">
    <location>
        <begin position="15"/>
        <end position="38"/>
    </location>
</feature>
<dbReference type="OrthoDB" id="345989at2157"/>
<evidence type="ECO:0000313" key="2">
    <source>
        <dbReference type="EMBL" id="ARS91650.1"/>
    </source>
</evidence>
<feature type="transmembrane region" description="Helical" evidence="1">
    <location>
        <begin position="50"/>
        <end position="77"/>
    </location>
</feature>
<dbReference type="AlphaFoldDB" id="A0A2Z2HWL7"/>
<accession>A0A2Z2HWL7</accession>
<proteinExistence type="predicted"/>
<gene>
    <name evidence="2" type="ORF">B1756_03050</name>
</gene>
<reference evidence="3" key="1">
    <citation type="submission" date="2017-02" db="EMBL/GenBank/DDBJ databases">
        <title>Natronthermophilus aegyptiacus gen. nov.,sp. nov., an aerobic, extremely halophilic alkalithermophilic archaeon isolated from the athalassohaline Wadi An Natrun, Egypt.</title>
        <authorList>
            <person name="Zhao B."/>
        </authorList>
    </citation>
    <scope>NUCLEOTIDE SEQUENCE [LARGE SCALE GENOMIC DNA]</scope>
    <source>
        <strain evidence="3">JW/NM-HA 15</strain>
    </source>
</reference>
<evidence type="ECO:0000256" key="1">
    <source>
        <dbReference type="SAM" id="Phobius"/>
    </source>
</evidence>
<sequence>MEDVEIASQQHMVHLWLAIISAVVSLLLPFVGIVAAYSGYRLMTVMHRRWFGLVFAGIGLASFSLSMLTIALLQLGYIGG</sequence>
<dbReference type="KEGG" id="naj:B1756_03050"/>
<organism evidence="2 3">
    <name type="scientific">Natrarchaeobaculum aegyptiacum</name>
    <dbReference type="NCBI Taxonomy" id="745377"/>
    <lineage>
        <taxon>Archaea</taxon>
        <taxon>Methanobacteriati</taxon>
        <taxon>Methanobacteriota</taxon>
        <taxon>Stenosarchaea group</taxon>
        <taxon>Halobacteria</taxon>
        <taxon>Halobacteriales</taxon>
        <taxon>Natrialbaceae</taxon>
        <taxon>Natrarchaeobaculum</taxon>
    </lineage>
</organism>
<keyword evidence="1" id="KW-1133">Transmembrane helix</keyword>
<keyword evidence="3" id="KW-1185">Reference proteome</keyword>
<keyword evidence="1" id="KW-0472">Membrane</keyword>